<dbReference type="GO" id="GO:0005178">
    <property type="term" value="F:integrin binding"/>
    <property type="evidence" value="ECO:0007669"/>
    <property type="project" value="InterPro"/>
</dbReference>
<evidence type="ECO:0000256" key="1">
    <source>
        <dbReference type="ARBA" id="ARBA00004236"/>
    </source>
</evidence>
<keyword evidence="2" id="KW-1003">Cell membrane</keyword>
<evidence type="ECO:0000256" key="2">
    <source>
        <dbReference type="ARBA" id="ARBA00022475"/>
    </source>
</evidence>
<dbReference type="GO" id="GO:0030334">
    <property type="term" value="P:regulation of cell migration"/>
    <property type="evidence" value="ECO:0007669"/>
    <property type="project" value="InterPro"/>
</dbReference>
<dbReference type="PaxDb" id="8022-A0A060YH78"/>
<dbReference type="GO" id="GO:0007155">
    <property type="term" value="P:cell adhesion"/>
    <property type="evidence" value="ECO:0007669"/>
    <property type="project" value="InterPro"/>
</dbReference>
<keyword evidence="8" id="KW-0393">Immunoglobulin domain</keyword>
<proteinExistence type="predicted"/>
<evidence type="ECO:0000256" key="9">
    <source>
        <dbReference type="SAM" id="Phobius"/>
    </source>
</evidence>
<sequence>PTLSTPNITQPSRASTPSALSLFALEKIMYILATAVCLLGFASAQKVTKLTSCLTKEKNLRMDCEYELTAVTPVPTCTYTQENNVVGSTDPAKIQDPTFKNRGAVAIMEGISTCRLNLTGLSDDKPKNFTCTIKQKETVSKTSTVEKKLLLQCSAWSEHGSMLMLTVTSLVLLLEAKWL</sequence>
<dbReference type="GO" id="GO:0005925">
    <property type="term" value="C:focal adhesion"/>
    <property type="evidence" value="ECO:0007669"/>
    <property type="project" value="TreeGrafter"/>
</dbReference>
<evidence type="ECO:0000313" key="10">
    <source>
        <dbReference type="EMBL" id="CDQ91228.1"/>
    </source>
</evidence>
<dbReference type="GO" id="GO:0051894">
    <property type="term" value="P:positive regulation of focal adhesion assembly"/>
    <property type="evidence" value="ECO:0007669"/>
    <property type="project" value="TreeGrafter"/>
</dbReference>
<dbReference type="Proteomes" id="UP000193380">
    <property type="component" value="Unassembled WGS sequence"/>
</dbReference>
<evidence type="ECO:0000256" key="6">
    <source>
        <dbReference type="ARBA" id="ARBA00023180"/>
    </source>
</evidence>
<name>A0A060YH78_ONCMY</name>
<dbReference type="EMBL" id="FR911528">
    <property type="protein sequence ID" value="CDQ91228.1"/>
    <property type="molecule type" value="Genomic_DNA"/>
</dbReference>
<dbReference type="InterPro" id="IPR033292">
    <property type="entry name" value="THY1"/>
</dbReference>
<dbReference type="GO" id="GO:0045121">
    <property type="term" value="C:membrane raft"/>
    <property type="evidence" value="ECO:0007669"/>
    <property type="project" value="TreeGrafter"/>
</dbReference>
<organism evidence="10 11">
    <name type="scientific">Oncorhynchus mykiss</name>
    <name type="common">Rainbow trout</name>
    <name type="synonym">Salmo gairdneri</name>
    <dbReference type="NCBI Taxonomy" id="8022"/>
    <lineage>
        <taxon>Eukaryota</taxon>
        <taxon>Metazoa</taxon>
        <taxon>Chordata</taxon>
        <taxon>Craniata</taxon>
        <taxon>Vertebrata</taxon>
        <taxon>Euteleostomi</taxon>
        <taxon>Actinopterygii</taxon>
        <taxon>Neopterygii</taxon>
        <taxon>Teleostei</taxon>
        <taxon>Protacanthopterygii</taxon>
        <taxon>Salmoniformes</taxon>
        <taxon>Salmonidae</taxon>
        <taxon>Salmoninae</taxon>
        <taxon>Oncorhynchus</taxon>
    </lineage>
</organism>
<gene>
    <name evidence="10" type="ORF">GSONMT00022983001</name>
</gene>
<keyword evidence="3" id="KW-0732">Signal</keyword>
<reference evidence="10" key="2">
    <citation type="submission" date="2014-03" db="EMBL/GenBank/DDBJ databases">
        <authorList>
            <person name="Genoscope - CEA"/>
        </authorList>
    </citation>
    <scope>NUCLEOTIDE SEQUENCE</scope>
</reference>
<evidence type="ECO:0000256" key="4">
    <source>
        <dbReference type="ARBA" id="ARBA00023136"/>
    </source>
</evidence>
<dbReference type="PANTHER" id="PTHR19226:SF2">
    <property type="entry name" value="THY-1 MEMBRANE GLYCOPROTEIN"/>
    <property type="match status" value="1"/>
</dbReference>
<reference evidence="10" key="1">
    <citation type="journal article" date="2014" name="Nat. Commun.">
        <title>The rainbow trout genome provides novel insights into evolution after whole-genome duplication in vertebrates.</title>
        <authorList>
            <person name="Berthelot C."/>
            <person name="Brunet F."/>
            <person name="Chalopin D."/>
            <person name="Juanchich A."/>
            <person name="Bernard M."/>
            <person name="Noel B."/>
            <person name="Bento P."/>
            <person name="Da Silva C."/>
            <person name="Labadie K."/>
            <person name="Alberti A."/>
            <person name="Aury J.M."/>
            <person name="Louis A."/>
            <person name="Dehais P."/>
            <person name="Bardou P."/>
            <person name="Montfort J."/>
            <person name="Klopp C."/>
            <person name="Cabau C."/>
            <person name="Gaspin C."/>
            <person name="Thorgaard G.H."/>
            <person name="Boussaha M."/>
            <person name="Quillet E."/>
            <person name="Guyomard R."/>
            <person name="Galiana D."/>
            <person name="Bobe J."/>
            <person name="Volff J.N."/>
            <person name="Genet C."/>
            <person name="Wincker P."/>
            <person name="Jaillon O."/>
            <person name="Roest Crollius H."/>
            <person name="Guiguen Y."/>
        </authorList>
    </citation>
    <scope>NUCLEOTIDE SEQUENCE [LARGE SCALE GENOMIC DNA]</scope>
</reference>
<keyword evidence="7" id="KW-0449">Lipoprotein</keyword>
<dbReference type="GO" id="GO:0043209">
    <property type="term" value="C:myelin sheath"/>
    <property type="evidence" value="ECO:0007669"/>
    <property type="project" value="TreeGrafter"/>
</dbReference>
<keyword evidence="6" id="KW-0325">Glycoprotein</keyword>
<dbReference type="GO" id="GO:0030425">
    <property type="term" value="C:dendrite"/>
    <property type="evidence" value="ECO:0007669"/>
    <property type="project" value="TreeGrafter"/>
</dbReference>
<keyword evidence="5" id="KW-1015">Disulfide bond</keyword>
<evidence type="ECO:0000256" key="5">
    <source>
        <dbReference type="ARBA" id="ARBA00023157"/>
    </source>
</evidence>
<evidence type="ECO:0000256" key="8">
    <source>
        <dbReference type="ARBA" id="ARBA00023319"/>
    </source>
</evidence>
<dbReference type="GO" id="GO:0007229">
    <property type="term" value="P:integrin-mediated signaling pathway"/>
    <property type="evidence" value="ECO:0007669"/>
    <property type="project" value="TreeGrafter"/>
</dbReference>
<evidence type="ECO:0000256" key="7">
    <source>
        <dbReference type="ARBA" id="ARBA00023288"/>
    </source>
</evidence>
<feature type="transmembrane region" description="Helical" evidence="9">
    <location>
        <begin position="20"/>
        <end position="42"/>
    </location>
</feature>
<dbReference type="GO" id="GO:0005096">
    <property type="term" value="F:GTPase activator activity"/>
    <property type="evidence" value="ECO:0007669"/>
    <property type="project" value="TreeGrafter"/>
</dbReference>
<accession>A0A060YH78</accession>
<evidence type="ECO:0000256" key="3">
    <source>
        <dbReference type="ARBA" id="ARBA00022729"/>
    </source>
</evidence>
<dbReference type="AlphaFoldDB" id="A0A060YH78"/>
<keyword evidence="9" id="KW-0812">Transmembrane</keyword>
<keyword evidence="9" id="KW-1133">Transmembrane helix</keyword>
<feature type="non-terminal residue" evidence="10">
    <location>
        <position position="1"/>
    </location>
</feature>
<keyword evidence="4 9" id="KW-0472">Membrane</keyword>
<dbReference type="PANTHER" id="PTHR19226">
    <property type="entry name" value="THY-1 MEMBRANE GLYCOPROTEIN"/>
    <property type="match status" value="1"/>
</dbReference>
<dbReference type="GO" id="GO:0009897">
    <property type="term" value="C:external side of plasma membrane"/>
    <property type="evidence" value="ECO:0007669"/>
    <property type="project" value="TreeGrafter"/>
</dbReference>
<evidence type="ECO:0000313" key="11">
    <source>
        <dbReference type="Proteomes" id="UP000193380"/>
    </source>
</evidence>
<protein>
    <submittedName>
        <fullName evidence="10">Uncharacterized protein</fullName>
    </submittedName>
</protein>
<comment type="subcellular location">
    <subcellularLocation>
        <location evidence="1">Cell membrane</location>
    </subcellularLocation>
</comment>